<evidence type="ECO:0000256" key="2">
    <source>
        <dbReference type="SAM" id="Phobius"/>
    </source>
</evidence>
<evidence type="ECO:0000256" key="1">
    <source>
        <dbReference type="ARBA" id="ARBA00004141"/>
    </source>
</evidence>
<comment type="subcellular location">
    <subcellularLocation>
        <location evidence="1">Membrane</location>
        <topology evidence="1">Multi-pass membrane protein</topology>
    </subcellularLocation>
</comment>
<feature type="transmembrane region" description="Helical" evidence="2">
    <location>
        <begin position="169"/>
        <end position="189"/>
    </location>
</feature>
<evidence type="ECO:0000313" key="4">
    <source>
        <dbReference type="Proteomes" id="UP000472263"/>
    </source>
</evidence>
<keyword evidence="2" id="KW-0812">Transmembrane</keyword>
<dbReference type="GO" id="GO:0005634">
    <property type="term" value="C:nucleus"/>
    <property type="evidence" value="ECO:0007669"/>
    <property type="project" value="Ensembl"/>
</dbReference>
<sequence>MLECCGGKVKVRHWLTLLTGFMESLCCTGIAYGWASLVYVLKLDGYFAEKCVNVHCPRNGTWYCSGQDEQLSWVMLVALISNNIVRFPIGYIFDSFGTTVTRLLAMKMYQRNERFLKNLASVCCLVCVQVGNLFDTHRSTVITVYTGAFDSSAVVFLIIKLLYERGVSLYSSFLFLFLCSTIHLLRTIFLMPRRHIPYPVPENYTYGQWQLGFEYYTSMKHCNQQISGYFRVDFSFNSVYFQTVPSFWSCMMTQLFLWHLLWFAIVQFCHNIFVATVNPMLSRLADSDQSLVSHYTNAYAFTQLCGMLCAPLNGLIMDRHKGRPLTRREADLSSSSLALLLTSFKCFLFCVCFSCPILPLQYVSFILQVINSAFLYGGHQAFLCIAFPMCHFGKLSGLVMSLSTVTLLLQFPVLHLIQHQLHGDPLFVNVALTLLSLLTCVHPIHIYLHCRNQRRAKREGNRGG</sequence>
<reference evidence="3" key="1">
    <citation type="submission" date="2019-06" db="EMBL/GenBank/DDBJ databases">
        <authorList>
            <consortium name="Wellcome Sanger Institute Data Sharing"/>
        </authorList>
    </citation>
    <scope>NUCLEOTIDE SEQUENCE [LARGE SCALE GENOMIC DNA]</scope>
</reference>
<feature type="transmembrane region" description="Helical" evidence="2">
    <location>
        <begin position="14"/>
        <end position="35"/>
    </location>
</feature>
<dbReference type="InterPro" id="IPR036259">
    <property type="entry name" value="MFS_trans_sf"/>
</dbReference>
<name>A0A667WBG4_9TELE</name>
<dbReference type="GO" id="GO:0005737">
    <property type="term" value="C:cytoplasm"/>
    <property type="evidence" value="ECO:0007669"/>
    <property type="project" value="Ensembl"/>
</dbReference>
<dbReference type="SUPFAM" id="SSF103473">
    <property type="entry name" value="MFS general substrate transporter"/>
    <property type="match status" value="1"/>
</dbReference>
<dbReference type="PANTHER" id="PTHR20765:SF1">
    <property type="entry name" value="EQUILIBRATIVE NUCLEOBASE TRANSPORTER 1"/>
    <property type="match status" value="1"/>
</dbReference>
<keyword evidence="2" id="KW-0472">Membrane</keyword>
<accession>A0A667WBG4</accession>
<dbReference type="GO" id="GO:0016020">
    <property type="term" value="C:membrane"/>
    <property type="evidence" value="ECO:0007669"/>
    <property type="project" value="UniProtKB-SubCell"/>
</dbReference>
<dbReference type="InParanoid" id="A0A667WBG4"/>
<evidence type="ECO:0000313" key="3">
    <source>
        <dbReference type="Ensembl" id="ENSMMDP00005001925.1"/>
    </source>
</evidence>
<dbReference type="AlphaFoldDB" id="A0A667WBG4"/>
<feature type="transmembrane region" description="Helical" evidence="2">
    <location>
        <begin position="255"/>
        <end position="277"/>
    </location>
</feature>
<reference evidence="3" key="2">
    <citation type="submission" date="2025-08" db="UniProtKB">
        <authorList>
            <consortium name="Ensembl"/>
        </authorList>
    </citation>
    <scope>IDENTIFICATION</scope>
</reference>
<protein>
    <submittedName>
        <fullName evidence="3">Solute carrier family 43 member 3a</fullName>
    </submittedName>
</protein>
<dbReference type="Proteomes" id="UP000472263">
    <property type="component" value="Chromosome 1"/>
</dbReference>
<keyword evidence="4" id="KW-1185">Reference proteome</keyword>
<feature type="transmembrane region" description="Helical" evidence="2">
    <location>
        <begin position="337"/>
        <end position="359"/>
    </location>
</feature>
<gene>
    <name evidence="3" type="primary">SLC43A3</name>
    <name evidence="3" type="synonym">LOC115362428</name>
</gene>
<dbReference type="Gene3D" id="1.20.1250.20">
    <property type="entry name" value="MFS general substrate transporter like domains"/>
    <property type="match status" value="1"/>
</dbReference>
<feature type="transmembrane region" description="Helical" evidence="2">
    <location>
        <begin position="365"/>
        <end position="388"/>
    </location>
</feature>
<proteinExistence type="predicted"/>
<feature type="transmembrane region" description="Helical" evidence="2">
    <location>
        <begin position="426"/>
        <end position="448"/>
    </location>
</feature>
<keyword evidence="2" id="KW-1133">Transmembrane helix</keyword>
<dbReference type="Ensembl" id="ENSMMDT00005001959.1">
    <property type="protein sequence ID" value="ENSMMDP00005001925.1"/>
    <property type="gene ID" value="ENSMMDG00005001026.1"/>
</dbReference>
<feature type="transmembrane region" description="Helical" evidence="2">
    <location>
        <begin position="141"/>
        <end position="163"/>
    </location>
</feature>
<feature type="transmembrane region" description="Helical" evidence="2">
    <location>
        <begin position="297"/>
        <end position="316"/>
    </location>
</feature>
<dbReference type="InterPro" id="IPR027197">
    <property type="entry name" value="SLC43A3"/>
</dbReference>
<dbReference type="PANTHER" id="PTHR20765">
    <property type="entry name" value="SOLUTE CARRIER FAMILY 43 MEMBER 3-RELATED"/>
    <property type="match status" value="1"/>
</dbReference>
<dbReference type="GeneTree" id="ENSGT00940000157622"/>
<reference evidence="3" key="3">
    <citation type="submission" date="2025-09" db="UniProtKB">
        <authorList>
            <consortium name="Ensembl"/>
        </authorList>
    </citation>
    <scope>IDENTIFICATION</scope>
</reference>
<organism evidence="3 4">
    <name type="scientific">Myripristis murdjan</name>
    <name type="common">pinecone soldierfish</name>
    <dbReference type="NCBI Taxonomy" id="586833"/>
    <lineage>
        <taxon>Eukaryota</taxon>
        <taxon>Metazoa</taxon>
        <taxon>Chordata</taxon>
        <taxon>Craniata</taxon>
        <taxon>Vertebrata</taxon>
        <taxon>Euteleostomi</taxon>
        <taxon>Actinopterygii</taxon>
        <taxon>Neopterygii</taxon>
        <taxon>Teleostei</taxon>
        <taxon>Neoteleostei</taxon>
        <taxon>Acanthomorphata</taxon>
        <taxon>Holocentriformes</taxon>
        <taxon>Holocentridae</taxon>
        <taxon>Myripristis</taxon>
    </lineage>
</organism>
<feature type="transmembrane region" description="Helical" evidence="2">
    <location>
        <begin position="395"/>
        <end position="414"/>
    </location>
</feature>